<dbReference type="InterPro" id="IPR006029">
    <property type="entry name" value="Neurotrans-gated_channel_TM"/>
</dbReference>
<dbReference type="Pfam" id="PF02931">
    <property type="entry name" value="Neur_chan_LBD"/>
    <property type="match status" value="1"/>
</dbReference>
<feature type="transmembrane region" description="Helical" evidence="14">
    <location>
        <begin position="256"/>
        <end position="276"/>
    </location>
</feature>
<keyword evidence="10" id="KW-0325">Glycoprotein</keyword>
<dbReference type="Pfam" id="PF02932">
    <property type="entry name" value="Neur_chan_memb"/>
    <property type="match status" value="1"/>
</dbReference>
<dbReference type="PROSITE" id="PS00236">
    <property type="entry name" value="NEUROTR_ION_CHANNEL"/>
    <property type="match status" value="1"/>
</dbReference>
<evidence type="ECO:0000256" key="13">
    <source>
        <dbReference type="ARBA" id="ARBA00034099"/>
    </source>
</evidence>
<dbReference type="Gene3D" id="1.20.58.390">
    <property type="entry name" value="Neurotransmitter-gated ion-channel transmembrane domain"/>
    <property type="match status" value="1"/>
</dbReference>
<dbReference type="InterPro" id="IPR038050">
    <property type="entry name" value="Neuro_actylchol_rec"/>
</dbReference>
<feature type="domain" description="Neurotransmitter-gated ion-channel transmembrane" evidence="16">
    <location>
        <begin position="229"/>
        <end position="368"/>
    </location>
</feature>
<gene>
    <name evidence="18" type="primary">LOC102804508</name>
</gene>
<evidence type="ECO:0000256" key="14">
    <source>
        <dbReference type="RuleBase" id="RU000687"/>
    </source>
</evidence>
<keyword evidence="11" id="KW-1071">Ligand-gated ion channel</keyword>
<dbReference type="InterPro" id="IPR036719">
    <property type="entry name" value="Neuro-gated_channel_TM_sf"/>
</dbReference>
<dbReference type="GeneID" id="102804508"/>
<reference evidence="18" key="1">
    <citation type="submission" date="2025-08" db="UniProtKB">
        <authorList>
            <consortium name="RefSeq"/>
        </authorList>
    </citation>
    <scope>IDENTIFICATION</scope>
    <source>
        <tissue evidence="18">Testes</tissue>
    </source>
</reference>
<keyword evidence="3 14" id="KW-0812">Transmembrane</keyword>
<keyword evidence="1 14" id="KW-0813">Transport</keyword>
<name>A0ABM0N0W8_SACKO</name>
<evidence type="ECO:0000256" key="8">
    <source>
        <dbReference type="ARBA" id="ARBA00023157"/>
    </source>
</evidence>
<evidence type="ECO:0000256" key="7">
    <source>
        <dbReference type="ARBA" id="ARBA00023136"/>
    </source>
</evidence>
<proteinExistence type="inferred from homology"/>
<evidence type="ECO:0000256" key="12">
    <source>
        <dbReference type="ARBA" id="ARBA00023303"/>
    </source>
</evidence>
<comment type="subcellular location">
    <subcellularLocation>
        <location evidence="13">Synaptic cell membrane</location>
        <topology evidence="13">Multi-pass membrane protein</topology>
    </subcellularLocation>
</comment>
<feature type="transmembrane region" description="Helical" evidence="14">
    <location>
        <begin position="515"/>
        <end position="536"/>
    </location>
</feature>
<keyword evidence="9" id="KW-0675">Receptor</keyword>
<evidence type="ECO:0000313" key="18">
    <source>
        <dbReference type="RefSeq" id="XP_006825909.1"/>
    </source>
</evidence>
<dbReference type="Proteomes" id="UP000694865">
    <property type="component" value="Unplaced"/>
</dbReference>
<dbReference type="CDD" id="cd18997">
    <property type="entry name" value="LGIC_ECD_nAChR"/>
    <property type="match status" value="1"/>
</dbReference>
<keyword evidence="12 14" id="KW-0407">Ion channel</keyword>
<evidence type="ECO:0000256" key="11">
    <source>
        <dbReference type="ARBA" id="ARBA00023286"/>
    </source>
</evidence>
<keyword evidence="17" id="KW-1185">Reference proteome</keyword>
<feature type="domain" description="Neurotransmitter-gated ion-channel ligand-binding" evidence="15">
    <location>
        <begin position="8"/>
        <end position="222"/>
    </location>
</feature>
<evidence type="ECO:0000256" key="6">
    <source>
        <dbReference type="ARBA" id="ARBA00023065"/>
    </source>
</evidence>
<evidence type="ECO:0000256" key="4">
    <source>
        <dbReference type="ARBA" id="ARBA00022989"/>
    </source>
</evidence>
<feature type="transmembrane region" description="Helical" evidence="14">
    <location>
        <begin position="288"/>
        <end position="310"/>
    </location>
</feature>
<keyword evidence="4 14" id="KW-1133">Transmembrane helix</keyword>
<keyword evidence="5" id="KW-0770">Synapse</keyword>
<accession>A0ABM0N0W8</accession>
<dbReference type="InterPro" id="IPR006201">
    <property type="entry name" value="Neur_channel"/>
</dbReference>
<dbReference type="PRINTS" id="PR00252">
    <property type="entry name" value="NRIONCHANNEL"/>
</dbReference>
<evidence type="ECO:0000256" key="10">
    <source>
        <dbReference type="ARBA" id="ARBA00023180"/>
    </source>
</evidence>
<keyword evidence="6 14" id="KW-0406">Ion transport</keyword>
<keyword evidence="8" id="KW-1015">Disulfide bond</keyword>
<keyword evidence="7 14" id="KW-0472">Membrane</keyword>
<evidence type="ECO:0000313" key="17">
    <source>
        <dbReference type="Proteomes" id="UP000694865"/>
    </source>
</evidence>
<feature type="transmembrane region" description="Helical" evidence="14">
    <location>
        <begin position="223"/>
        <end position="244"/>
    </location>
</feature>
<dbReference type="Gene3D" id="2.70.170.10">
    <property type="entry name" value="Neurotransmitter-gated ion-channel ligand-binding domain"/>
    <property type="match status" value="1"/>
</dbReference>
<dbReference type="RefSeq" id="XP_006825909.1">
    <property type="nucleotide sequence ID" value="XM_006825846.1"/>
</dbReference>
<protein>
    <submittedName>
        <fullName evidence="18">Neuronal acetylcholine receptor subunit alpha-4-like</fullName>
    </submittedName>
</protein>
<sequence>LGHSGNAEERLLVDLFSNYSSVVRPVVTARESVPVSFYMAILQLIDVDEKMQVIKSNVWMYQEWDDFRLRWNPVDYDNITLMVVPVSYIWNPDTSLLNSAEGNYEGYPRVHLSYLDVQIFFDGHIMKVTPGILRTPCLMDITYFPVDKQTCYFEFGLWKFFDRLVSLTPGADDAPLENYIANVEWDFIDSKTEAIKKTFLTMDGGYDSFTSIIITINIQRKPLYYILNVILPCVVVSILSVVSFCLPSSSPEKLDLSISLLLTMYVFNLLVIDLLPATSSSVPFLTRYLLFNMSIIGCSVASTMLVLKVYKRQLNDQRMATWVRKLFLGKLAWLLFVHVKRPPKEKKEKKTFMKIEHIGNDESLLLKPILRNADDSPVFCRINKYEKNLVAPRNCFTTNPTFKFPTKLHVFRQRQRNGRCTCTHASGQDKKLLHNSEKMVDILDRLAKHFIPKRSNEMALVRLGLGLGEILHFNLWHGTIPAVITWVNGKIRFTIRPVVDSTVKMYREWADLAAVLDRILLVVFVIIFLIGAGLILPQITS</sequence>
<dbReference type="PANTHER" id="PTHR18945">
    <property type="entry name" value="NEUROTRANSMITTER GATED ION CHANNEL"/>
    <property type="match status" value="1"/>
</dbReference>
<evidence type="ECO:0000256" key="5">
    <source>
        <dbReference type="ARBA" id="ARBA00023018"/>
    </source>
</evidence>
<evidence type="ECO:0000259" key="16">
    <source>
        <dbReference type="Pfam" id="PF02932"/>
    </source>
</evidence>
<dbReference type="InterPro" id="IPR002394">
    <property type="entry name" value="Nicotinic_acetylcholine_rcpt"/>
</dbReference>
<evidence type="ECO:0000256" key="1">
    <source>
        <dbReference type="ARBA" id="ARBA00022448"/>
    </source>
</evidence>
<dbReference type="SUPFAM" id="SSF90112">
    <property type="entry name" value="Neurotransmitter-gated ion-channel transmembrane pore"/>
    <property type="match status" value="1"/>
</dbReference>
<dbReference type="SUPFAM" id="SSF63712">
    <property type="entry name" value="Nicotinic receptor ligand binding domain-like"/>
    <property type="match status" value="1"/>
</dbReference>
<evidence type="ECO:0000259" key="15">
    <source>
        <dbReference type="Pfam" id="PF02931"/>
    </source>
</evidence>
<dbReference type="PRINTS" id="PR00254">
    <property type="entry name" value="NICOTINICR"/>
</dbReference>
<dbReference type="CDD" id="cd19051">
    <property type="entry name" value="LGIC_TM_cation"/>
    <property type="match status" value="1"/>
</dbReference>
<dbReference type="InterPro" id="IPR006202">
    <property type="entry name" value="Neur_chan_lig-bd"/>
</dbReference>
<evidence type="ECO:0000256" key="3">
    <source>
        <dbReference type="ARBA" id="ARBA00022692"/>
    </source>
</evidence>
<feature type="non-terminal residue" evidence="18">
    <location>
        <position position="1"/>
    </location>
</feature>
<evidence type="ECO:0000256" key="9">
    <source>
        <dbReference type="ARBA" id="ARBA00023170"/>
    </source>
</evidence>
<comment type="similarity">
    <text evidence="14">Belongs to the ligand-gated ion channel (TC 1.A.9) family.</text>
</comment>
<dbReference type="InterPro" id="IPR036734">
    <property type="entry name" value="Neur_chan_lig-bd_sf"/>
</dbReference>
<organism evidence="17 18">
    <name type="scientific">Saccoglossus kowalevskii</name>
    <name type="common">Acorn worm</name>
    <dbReference type="NCBI Taxonomy" id="10224"/>
    <lineage>
        <taxon>Eukaryota</taxon>
        <taxon>Metazoa</taxon>
        <taxon>Hemichordata</taxon>
        <taxon>Enteropneusta</taxon>
        <taxon>Harrimaniidae</taxon>
        <taxon>Saccoglossus</taxon>
    </lineage>
</organism>
<dbReference type="InterPro" id="IPR018000">
    <property type="entry name" value="Neurotransmitter_ion_chnl_CS"/>
</dbReference>
<keyword evidence="2" id="KW-1003">Cell membrane</keyword>
<evidence type="ECO:0000256" key="2">
    <source>
        <dbReference type="ARBA" id="ARBA00022475"/>
    </source>
</evidence>